<dbReference type="InterPro" id="IPR029063">
    <property type="entry name" value="SAM-dependent_MTases_sf"/>
</dbReference>
<dbReference type="RefSeq" id="WP_068344598.1">
    <property type="nucleotide sequence ID" value="NZ_LQBQ01000001.1"/>
</dbReference>
<comment type="caution">
    <text evidence="5">Lacks conserved residue(s) required for the propagation of feature annotation.</text>
</comment>
<comment type="similarity">
    <text evidence="5">Belongs to the class I-like SAM-binding methyltransferase superfamily. RsmB/NOP family.</text>
</comment>
<accession>A0A117KHC4</accession>
<organism evidence="8 9">
    <name type="scientific">Ruegeria marisrubri</name>
    <dbReference type="NCBI Taxonomy" id="1685379"/>
    <lineage>
        <taxon>Bacteria</taxon>
        <taxon>Pseudomonadati</taxon>
        <taxon>Pseudomonadota</taxon>
        <taxon>Alphaproteobacteria</taxon>
        <taxon>Rhodobacterales</taxon>
        <taxon>Roseobacteraceae</taxon>
        <taxon>Ruegeria</taxon>
    </lineage>
</organism>
<comment type="caution">
    <text evidence="8">The sequence shown here is derived from an EMBL/GenBank/DDBJ whole genome shotgun (WGS) entry which is preliminary data.</text>
</comment>
<gene>
    <name evidence="8" type="ORF">AVO45_04050</name>
</gene>
<dbReference type="GO" id="GO:0008173">
    <property type="term" value="F:RNA methyltransferase activity"/>
    <property type="evidence" value="ECO:0007669"/>
    <property type="project" value="InterPro"/>
</dbReference>
<name>A0A117KHC4_9RHOB</name>
<dbReference type="CDD" id="cd02440">
    <property type="entry name" value="AdoMet_MTases"/>
    <property type="match status" value="1"/>
</dbReference>
<dbReference type="InterPro" id="IPR001678">
    <property type="entry name" value="MeTrfase_RsmB-F_NOP2_dom"/>
</dbReference>
<feature type="binding site" evidence="5">
    <location>
        <position position="271"/>
    </location>
    <ligand>
        <name>S-adenosyl-L-methionine</name>
        <dbReference type="ChEBI" id="CHEBI:59789"/>
    </ligand>
</feature>
<feature type="binding site" evidence="5">
    <location>
        <position position="247"/>
    </location>
    <ligand>
        <name>S-adenosyl-L-methionine</name>
        <dbReference type="ChEBI" id="CHEBI:59789"/>
    </ligand>
</feature>
<dbReference type="InterPro" id="IPR054728">
    <property type="entry name" value="RsmB-like_ferredoxin"/>
</dbReference>
<dbReference type="Gene3D" id="3.40.50.150">
    <property type="entry name" value="Vaccinia Virus protein VP39"/>
    <property type="match status" value="1"/>
</dbReference>
<dbReference type="InterPro" id="IPR023267">
    <property type="entry name" value="RCMT"/>
</dbReference>
<dbReference type="InterPro" id="IPR049560">
    <property type="entry name" value="MeTrfase_RsmB-F_NOP2_cat"/>
</dbReference>
<keyword evidence="1 5" id="KW-0489">Methyltransferase</keyword>
<keyword evidence="9" id="KW-1185">Reference proteome</keyword>
<feature type="domain" description="SAM-dependent MTase RsmB/NOP-type" evidence="7">
    <location>
        <begin position="134"/>
        <end position="386"/>
    </location>
</feature>
<dbReference type="GO" id="GO:0003723">
    <property type="term" value="F:RNA binding"/>
    <property type="evidence" value="ECO:0007669"/>
    <property type="project" value="UniProtKB-UniRule"/>
</dbReference>
<dbReference type="PANTHER" id="PTHR22807:SF53">
    <property type="entry name" value="RIBOSOMAL RNA SMALL SUBUNIT METHYLTRANSFERASE B-RELATED"/>
    <property type="match status" value="1"/>
</dbReference>
<dbReference type="STRING" id="1685379.AVO45_04050"/>
<protein>
    <submittedName>
        <fullName evidence="8">SAM-dependent methyltransferase</fullName>
    </submittedName>
</protein>
<dbReference type="PRINTS" id="PR02008">
    <property type="entry name" value="RCMTFAMILY"/>
</dbReference>
<keyword evidence="4 5" id="KW-0694">RNA-binding</keyword>
<feature type="region of interest" description="Disordered" evidence="6">
    <location>
        <begin position="83"/>
        <end position="110"/>
    </location>
</feature>
<dbReference type="Pfam" id="PF22458">
    <property type="entry name" value="RsmF-B_ferredox"/>
    <property type="match status" value="1"/>
</dbReference>
<dbReference type="Proteomes" id="UP000053791">
    <property type="component" value="Unassembled WGS sequence"/>
</dbReference>
<evidence type="ECO:0000256" key="6">
    <source>
        <dbReference type="SAM" id="MobiDB-lite"/>
    </source>
</evidence>
<keyword evidence="3 5" id="KW-0949">S-adenosyl-L-methionine</keyword>
<evidence type="ECO:0000256" key="1">
    <source>
        <dbReference type="ARBA" id="ARBA00022603"/>
    </source>
</evidence>
<dbReference type="PANTHER" id="PTHR22807">
    <property type="entry name" value="NOP2 YEAST -RELATED NOL1/NOP2/FMU SUN DOMAIN-CONTAINING"/>
    <property type="match status" value="1"/>
</dbReference>
<evidence type="ECO:0000313" key="9">
    <source>
        <dbReference type="Proteomes" id="UP000053791"/>
    </source>
</evidence>
<dbReference type="PROSITE" id="PS51686">
    <property type="entry name" value="SAM_MT_RSMB_NOP"/>
    <property type="match status" value="1"/>
</dbReference>
<dbReference type="OrthoDB" id="9810297at2"/>
<evidence type="ECO:0000256" key="2">
    <source>
        <dbReference type="ARBA" id="ARBA00022679"/>
    </source>
</evidence>
<dbReference type="EMBL" id="LQBQ01000001">
    <property type="protein sequence ID" value="KUJ86146.1"/>
    <property type="molecule type" value="Genomic_DNA"/>
</dbReference>
<feature type="active site" description="Nucleophile" evidence="5">
    <location>
        <position position="340"/>
    </location>
</feature>
<evidence type="ECO:0000256" key="5">
    <source>
        <dbReference type="PROSITE-ProRule" id="PRU01023"/>
    </source>
</evidence>
<dbReference type="Pfam" id="PF01189">
    <property type="entry name" value="Methyltr_RsmB-F"/>
    <property type="match status" value="1"/>
</dbReference>
<reference evidence="8 9" key="1">
    <citation type="submission" date="2015-12" db="EMBL/GenBank/DDBJ databases">
        <authorList>
            <person name="Shamseldin A."/>
            <person name="Moawad H."/>
            <person name="Abd El-Rahim W.M."/>
            <person name="Sadowsky M.J."/>
        </authorList>
    </citation>
    <scope>NUCLEOTIDE SEQUENCE [LARGE SCALE GENOMIC DNA]</scope>
    <source>
        <strain evidence="8 9">ZGT118</strain>
    </source>
</reference>
<evidence type="ECO:0000313" key="8">
    <source>
        <dbReference type="EMBL" id="KUJ86146.1"/>
    </source>
</evidence>
<feature type="binding site" evidence="5">
    <location>
        <position position="287"/>
    </location>
    <ligand>
        <name>S-adenosyl-L-methionine</name>
        <dbReference type="ChEBI" id="CHEBI:59789"/>
    </ligand>
</feature>
<sequence length="386" mass="41627">MTPAARVQAAIDILDDILAGTPAEKALTGWARRSRFAGSKDRAAIRDHVFDALRRKRSYAAWGGAETGRGLMLGAVRAKGDDPAELFTGQGHAPLPVQPQETGRPPRSDAERLDIPDWLWPILVRSLGEESEAAAMALQRRAPVHLRVNIRKATVSEAMELLAEDGITAQKHPACETALEVTVGSRKVAQSAAYRAGVVELQDAASQAVVAALKLRPGVRVLDYCAGGGGKALALAAHKGVEVFAHDVSPARMRDLPGRAERAGVKVTLLDSKDIAREAPFDVVLVDAPCSGSGSWRRSPAGKWALTADRLEELTQMQADILSRVANTVGQGGILAYATCSMLDVENSAVIDTFLRKRPDWMEKYHKSWLVFQGTDGFFTSHLTRV</sequence>
<keyword evidence="2 5" id="KW-0808">Transferase</keyword>
<evidence type="ECO:0000259" key="7">
    <source>
        <dbReference type="PROSITE" id="PS51686"/>
    </source>
</evidence>
<evidence type="ECO:0000256" key="3">
    <source>
        <dbReference type="ARBA" id="ARBA00022691"/>
    </source>
</evidence>
<dbReference type="SUPFAM" id="SSF53335">
    <property type="entry name" value="S-adenosyl-L-methionine-dependent methyltransferases"/>
    <property type="match status" value="1"/>
</dbReference>
<evidence type="ECO:0000256" key="4">
    <source>
        <dbReference type="ARBA" id="ARBA00022884"/>
    </source>
</evidence>
<dbReference type="AlphaFoldDB" id="A0A117KHC4"/>
<dbReference type="GO" id="GO:0001510">
    <property type="term" value="P:RNA methylation"/>
    <property type="evidence" value="ECO:0007669"/>
    <property type="project" value="InterPro"/>
</dbReference>
<proteinExistence type="inferred from homology"/>